<gene>
    <name evidence="8" type="ORF">KM295_09710</name>
</gene>
<dbReference type="GO" id="GO:0005886">
    <property type="term" value="C:plasma membrane"/>
    <property type="evidence" value="ECO:0007669"/>
    <property type="project" value="UniProtKB-SubCell"/>
</dbReference>
<evidence type="ECO:0000256" key="3">
    <source>
        <dbReference type="ARBA" id="ARBA00022692"/>
    </source>
</evidence>
<organism evidence="8 9">
    <name type="scientific">Natronomonas aquatica</name>
    <dbReference type="NCBI Taxonomy" id="2841590"/>
    <lineage>
        <taxon>Archaea</taxon>
        <taxon>Methanobacteriati</taxon>
        <taxon>Methanobacteriota</taxon>
        <taxon>Stenosarchaea group</taxon>
        <taxon>Halobacteria</taxon>
        <taxon>Halobacteriales</taxon>
        <taxon>Natronomonadaceae</taxon>
        <taxon>Natronomonas</taxon>
    </lineage>
</organism>
<keyword evidence="3 6" id="KW-0812">Transmembrane</keyword>
<feature type="transmembrane region" description="Helical" evidence="6">
    <location>
        <begin position="114"/>
        <end position="133"/>
    </location>
</feature>
<keyword evidence="5 6" id="KW-0472">Membrane</keyword>
<dbReference type="EMBL" id="JAHLKM010000012">
    <property type="protein sequence ID" value="MCQ4333749.1"/>
    <property type="molecule type" value="Genomic_DNA"/>
</dbReference>
<proteinExistence type="predicted"/>
<dbReference type="Pfam" id="PF07690">
    <property type="entry name" value="MFS_1"/>
    <property type="match status" value="1"/>
</dbReference>
<dbReference type="PANTHER" id="PTHR43124">
    <property type="entry name" value="PURINE EFFLUX PUMP PBUE"/>
    <property type="match status" value="1"/>
</dbReference>
<dbReference type="Proteomes" id="UP001139494">
    <property type="component" value="Unassembled WGS sequence"/>
</dbReference>
<feature type="transmembrane region" description="Helical" evidence="6">
    <location>
        <begin position="341"/>
        <end position="365"/>
    </location>
</feature>
<dbReference type="InterPro" id="IPR050189">
    <property type="entry name" value="MFS_Efflux_Transporters"/>
</dbReference>
<dbReference type="Gene3D" id="1.20.1250.20">
    <property type="entry name" value="MFS general substrate transporter like domains"/>
    <property type="match status" value="2"/>
</dbReference>
<evidence type="ECO:0000256" key="4">
    <source>
        <dbReference type="ARBA" id="ARBA00022989"/>
    </source>
</evidence>
<feature type="transmembrane region" description="Helical" evidence="6">
    <location>
        <begin position="278"/>
        <end position="295"/>
    </location>
</feature>
<name>A0A9R1D4V6_9EURY</name>
<evidence type="ECO:0000256" key="1">
    <source>
        <dbReference type="ARBA" id="ARBA00004651"/>
    </source>
</evidence>
<evidence type="ECO:0000256" key="6">
    <source>
        <dbReference type="SAM" id="Phobius"/>
    </source>
</evidence>
<dbReference type="AlphaFoldDB" id="A0A9R1D4V6"/>
<dbReference type="PANTHER" id="PTHR43124:SF3">
    <property type="entry name" value="CHLORAMPHENICOL EFFLUX PUMP RV0191"/>
    <property type="match status" value="1"/>
</dbReference>
<sequence length="367" mass="37711">MVARLVISPVVPQITAEFAVSKGAVGLALSGMWAAYAVTQFPSGVLADRFGERRVILLAIGLTGAASVLLAAAPSYAVFAVTAVVLGAGAGLHYTVATSFLARHFDQVGRAIGIHVTGGPIAGLVAPVAAAAVGVRYGFRPALLLGAAVAIPVFVLFWHRIEPTPPARPETTMRSRFEVGPLRTLLSRREIQYTTVMAIGGAFCWQATASFLPAFLIGYHGQSAATASVLFSAYFVVHGVSQPLLGTLSDRFGRDLIAVTAFGTGIVGYGALVVGTGIAVLLAVPLVGVAMSWGAPVQSRFMDVLSADERAAGFGLVRTVYMTIGALGSVVVGGLSDIAGWSVAFGLLAGLLAVESLLAAALAYANR</sequence>
<feature type="transmembrane region" description="Helical" evidence="6">
    <location>
        <begin position="79"/>
        <end position="102"/>
    </location>
</feature>
<evidence type="ECO:0000259" key="7">
    <source>
        <dbReference type="PROSITE" id="PS50850"/>
    </source>
</evidence>
<evidence type="ECO:0000256" key="5">
    <source>
        <dbReference type="ARBA" id="ARBA00023136"/>
    </source>
</evidence>
<feature type="transmembrane region" description="Helical" evidence="6">
    <location>
        <begin position="223"/>
        <end position="240"/>
    </location>
</feature>
<comment type="subcellular location">
    <subcellularLocation>
        <location evidence="1">Cell membrane</location>
        <topology evidence="1">Multi-pass membrane protein</topology>
    </subcellularLocation>
</comment>
<feature type="transmembrane region" description="Helical" evidence="6">
    <location>
        <begin position="55"/>
        <end position="73"/>
    </location>
</feature>
<dbReference type="InterPro" id="IPR036259">
    <property type="entry name" value="MFS_trans_sf"/>
</dbReference>
<evidence type="ECO:0000313" key="8">
    <source>
        <dbReference type="EMBL" id="MCQ4333749.1"/>
    </source>
</evidence>
<protein>
    <submittedName>
        <fullName evidence="8">MFS transporter</fullName>
    </submittedName>
</protein>
<dbReference type="InterPro" id="IPR020846">
    <property type="entry name" value="MFS_dom"/>
</dbReference>
<dbReference type="CDD" id="cd17325">
    <property type="entry name" value="MFS_MdtG_SLC18_like"/>
    <property type="match status" value="1"/>
</dbReference>
<feature type="domain" description="Major facilitator superfamily (MFS) profile" evidence="7">
    <location>
        <begin position="1"/>
        <end position="367"/>
    </location>
</feature>
<evidence type="ECO:0000313" key="9">
    <source>
        <dbReference type="Proteomes" id="UP001139494"/>
    </source>
</evidence>
<accession>A0A9R1D4V6</accession>
<dbReference type="SUPFAM" id="SSF103473">
    <property type="entry name" value="MFS general substrate transporter"/>
    <property type="match status" value="1"/>
</dbReference>
<evidence type="ECO:0000256" key="2">
    <source>
        <dbReference type="ARBA" id="ARBA00022475"/>
    </source>
</evidence>
<dbReference type="InterPro" id="IPR011701">
    <property type="entry name" value="MFS"/>
</dbReference>
<comment type="caution">
    <text evidence="8">The sequence shown here is derived from an EMBL/GenBank/DDBJ whole genome shotgun (WGS) entry which is preliminary data.</text>
</comment>
<keyword evidence="2" id="KW-1003">Cell membrane</keyword>
<feature type="transmembrane region" description="Helical" evidence="6">
    <location>
        <begin position="316"/>
        <end position="335"/>
    </location>
</feature>
<dbReference type="PROSITE" id="PS50850">
    <property type="entry name" value="MFS"/>
    <property type="match status" value="1"/>
</dbReference>
<feature type="transmembrane region" description="Helical" evidence="6">
    <location>
        <begin position="193"/>
        <end position="217"/>
    </location>
</feature>
<keyword evidence="4 6" id="KW-1133">Transmembrane helix</keyword>
<dbReference type="GO" id="GO:0022857">
    <property type="term" value="F:transmembrane transporter activity"/>
    <property type="evidence" value="ECO:0007669"/>
    <property type="project" value="InterPro"/>
</dbReference>
<feature type="transmembrane region" description="Helical" evidence="6">
    <location>
        <begin position="139"/>
        <end position="158"/>
    </location>
</feature>
<keyword evidence="9" id="KW-1185">Reference proteome</keyword>
<reference evidence="8" key="1">
    <citation type="journal article" date="2023" name="Front. Microbiol.">
        <title>Genomic-based phylogenetic and metabolic analyses of the genus Natronomonas, and description of Natronomonas aquatica sp. nov.</title>
        <authorList>
            <person name="Garcia-Roldan A."/>
            <person name="Duran-Viseras A."/>
            <person name="de la Haba R.R."/>
            <person name="Corral P."/>
            <person name="Sanchez-Porro C."/>
            <person name="Ventosa A."/>
        </authorList>
    </citation>
    <scope>NUCLEOTIDE SEQUENCE</scope>
    <source>
        <strain evidence="8">F2-12</strain>
    </source>
</reference>